<dbReference type="AlphaFoldDB" id="A0AAU1ZU90"/>
<proteinExistence type="predicted"/>
<name>A0AAU1ZU90_9ACTN</name>
<evidence type="ECO:0000313" key="2">
    <source>
        <dbReference type="EMBL" id="WTT15530.1"/>
    </source>
</evidence>
<keyword evidence="1" id="KW-0732">Signal</keyword>
<sequence>MKSVKRYSLVAAVSGTAAFALVLASAPTATGDSLPCTPQTLGNCPAPGTYAPGGDGVVRVEPGWSLHWSWSEVEKPPAGQVPQYLHVYVTYRNDSDRVLYFTCRGWEDPELSKEWFLRDGRKIGYVAADATLCSTQPQADFTLGPGRSFVSWATFHNVPWKGDRISVEWGGLGSSRYLDPYWPLNP</sequence>
<organism evidence="2">
    <name type="scientific">Streptomyces sp. NBC_00093</name>
    <dbReference type="NCBI Taxonomy" id="2975649"/>
    <lineage>
        <taxon>Bacteria</taxon>
        <taxon>Bacillati</taxon>
        <taxon>Actinomycetota</taxon>
        <taxon>Actinomycetes</taxon>
        <taxon>Kitasatosporales</taxon>
        <taxon>Streptomycetaceae</taxon>
        <taxon>Streptomyces</taxon>
    </lineage>
</organism>
<evidence type="ECO:0000256" key="1">
    <source>
        <dbReference type="SAM" id="SignalP"/>
    </source>
</evidence>
<feature type="chain" id="PRO_5043334159" description="Secreted protein" evidence="1">
    <location>
        <begin position="21"/>
        <end position="186"/>
    </location>
</feature>
<reference evidence="2" key="1">
    <citation type="submission" date="2022-10" db="EMBL/GenBank/DDBJ databases">
        <title>The complete genomes of actinobacterial strains from the NBC collection.</title>
        <authorList>
            <person name="Joergensen T.S."/>
            <person name="Alvarez Arevalo M."/>
            <person name="Sterndorff E.B."/>
            <person name="Faurdal D."/>
            <person name="Vuksanovic O."/>
            <person name="Mourched A.-S."/>
            <person name="Charusanti P."/>
            <person name="Shaw S."/>
            <person name="Blin K."/>
            <person name="Weber T."/>
        </authorList>
    </citation>
    <scope>NUCLEOTIDE SEQUENCE</scope>
    <source>
        <strain evidence="2">NBC_00093</strain>
    </source>
</reference>
<protein>
    <recommendedName>
        <fullName evidence="3">Secreted protein</fullName>
    </recommendedName>
</protein>
<evidence type="ECO:0008006" key="3">
    <source>
        <dbReference type="Google" id="ProtNLM"/>
    </source>
</evidence>
<dbReference type="EMBL" id="CP108222">
    <property type="protein sequence ID" value="WTT15530.1"/>
    <property type="molecule type" value="Genomic_DNA"/>
</dbReference>
<gene>
    <name evidence="2" type="ORF">OHA22_08365</name>
</gene>
<feature type="signal peptide" evidence="1">
    <location>
        <begin position="1"/>
        <end position="20"/>
    </location>
</feature>
<accession>A0AAU1ZU90</accession>